<dbReference type="RefSeq" id="WP_129987907.1">
    <property type="nucleotide sequence ID" value="NZ_SDPU01000023.1"/>
</dbReference>
<gene>
    <name evidence="2" type="ORF">ETU37_13835</name>
</gene>
<accession>A0A4Q5IZL3</accession>
<reference evidence="2 3" key="1">
    <citation type="submission" date="2019-01" db="EMBL/GenBank/DDBJ databases">
        <title>Nocardioides guangzhouensis sp. nov., an actinobacterium isolated from soil.</title>
        <authorList>
            <person name="Fu Y."/>
            <person name="Cai Y."/>
            <person name="Lin Z."/>
            <person name="Chen P."/>
        </authorList>
    </citation>
    <scope>NUCLEOTIDE SEQUENCE [LARGE SCALE GENOMIC DNA]</scope>
    <source>
        <strain evidence="2 3">NBRC 105384</strain>
    </source>
</reference>
<proteinExistence type="predicted"/>
<feature type="chain" id="PRO_5039187178" evidence="1">
    <location>
        <begin position="20"/>
        <end position="320"/>
    </location>
</feature>
<dbReference type="AlphaFoldDB" id="A0A4Q5IZL3"/>
<dbReference type="Proteomes" id="UP000291189">
    <property type="component" value="Unassembled WGS sequence"/>
</dbReference>
<protein>
    <submittedName>
        <fullName evidence="2">Uncharacterized protein</fullName>
    </submittedName>
</protein>
<dbReference type="EMBL" id="SDPU01000023">
    <property type="protein sequence ID" value="RYU11632.1"/>
    <property type="molecule type" value="Genomic_DNA"/>
</dbReference>
<name>A0A4Q5IZL3_9ACTN</name>
<keyword evidence="3" id="KW-1185">Reference proteome</keyword>
<feature type="signal peptide" evidence="1">
    <location>
        <begin position="1"/>
        <end position="19"/>
    </location>
</feature>
<dbReference type="OrthoDB" id="8771597at2"/>
<sequence length="320" mass="34861">MLRRALAAVLVVSTGVAGAAALHSPADARPVAGTGCSTFPKDSWWRADVSDLPVHARSRAWLSHMSTDRDLHPDFGPSYGDGPDYGIPVTVVGGGHPKVDVKFDYADESDHVGYPFGDDTRIEGGRDSSGDKHAVVVDQSTCRLYETWNTRVTGNRWVAGSGATWKLTSNKLRPDTWTSADAAGLPILPGLLRHNEVKARRVNHAIRFTTDVTSRHHLWPARHDAGSQDSRDYPPMGARFRLRSSWQPAGLGAGAKAVVKAMKTYGLVLADNGSPWYFQGEQHKKWSDRLISDLKQIPASAFVAVDTSSLKVSRDSAQVR</sequence>
<evidence type="ECO:0000313" key="2">
    <source>
        <dbReference type="EMBL" id="RYU11632.1"/>
    </source>
</evidence>
<evidence type="ECO:0000256" key="1">
    <source>
        <dbReference type="SAM" id="SignalP"/>
    </source>
</evidence>
<keyword evidence="1" id="KW-0732">Signal</keyword>
<comment type="caution">
    <text evidence="2">The sequence shown here is derived from an EMBL/GenBank/DDBJ whole genome shotgun (WGS) entry which is preliminary data.</text>
</comment>
<organism evidence="2 3">
    <name type="scientific">Nocardioides iriomotensis</name>
    <dbReference type="NCBI Taxonomy" id="715784"/>
    <lineage>
        <taxon>Bacteria</taxon>
        <taxon>Bacillati</taxon>
        <taxon>Actinomycetota</taxon>
        <taxon>Actinomycetes</taxon>
        <taxon>Propionibacteriales</taxon>
        <taxon>Nocardioidaceae</taxon>
        <taxon>Nocardioides</taxon>
    </lineage>
</organism>
<evidence type="ECO:0000313" key="3">
    <source>
        <dbReference type="Proteomes" id="UP000291189"/>
    </source>
</evidence>